<evidence type="ECO:0000313" key="2">
    <source>
        <dbReference type="EMBL" id="OJT09425.1"/>
    </source>
</evidence>
<reference evidence="2 3" key="1">
    <citation type="submission" date="2016-10" db="EMBL/GenBank/DDBJ databases">
        <title>Genome sequence of the basidiomycete white-rot fungus Trametes pubescens.</title>
        <authorList>
            <person name="Makela M.R."/>
            <person name="Granchi Z."/>
            <person name="Peng M."/>
            <person name="De Vries R.P."/>
            <person name="Grigoriev I."/>
            <person name="Riley R."/>
            <person name="Hilden K."/>
        </authorList>
    </citation>
    <scope>NUCLEOTIDE SEQUENCE [LARGE SCALE GENOMIC DNA]</scope>
    <source>
        <strain evidence="2 3">FBCC735</strain>
    </source>
</reference>
<comment type="caution">
    <text evidence="2">The sequence shown here is derived from an EMBL/GenBank/DDBJ whole genome shotgun (WGS) entry which is preliminary data.</text>
</comment>
<evidence type="ECO:0000313" key="3">
    <source>
        <dbReference type="Proteomes" id="UP000184267"/>
    </source>
</evidence>
<organism evidence="2 3">
    <name type="scientific">Trametes pubescens</name>
    <name type="common">White-rot fungus</name>
    <dbReference type="NCBI Taxonomy" id="154538"/>
    <lineage>
        <taxon>Eukaryota</taxon>
        <taxon>Fungi</taxon>
        <taxon>Dikarya</taxon>
        <taxon>Basidiomycota</taxon>
        <taxon>Agaricomycotina</taxon>
        <taxon>Agaricomycetes</taxon>
        <taxon>Polyporales</taxon>
        <taxon>Polyporaceae</taxon>
        <taxon>Trametes</taxon>
    </lineage>
</organism>
<protein>
    <submittedName>
        <fullName evidence="2">Uncharacterized protein</fullName>
    </submittedName>
</protein>
<sequence length="130" mass="14511">MSSSGRQKFADRTVMTDEANTFKKPFQTVDRPQVTERDIQEDYMQDPPRVSPEAGKSYSRRADARVQNEPFERKGDDSRGRGQGLKEGVREETNPQDGGVLGDQATGKELKQSMLESFAVESSVHPGHPI</sequence>
<keyword evidence="3" id="KW-1185">Reference proteome</keyword>
<dbReference type="OrthoDB" id="3224585at2759"/>
<dbReference type="EMBL" id="MNAD01000917">
    <property type="protein sequence ID" value="OJT09425.1"/>
    <property type="molecule type" value="Genomic_DNA"/>
</dbReference>
<dbReference type="Proteomes" id="UP000184267">
    <property type="component" value="Unassembled WGS sequence"/>
</dbReference>
<proteinExistence type="predicted"/>
<feature type="region of interest" description="Disordered" evidence="1">
    <location>
        <begin position="1"/>
        <end position="130"/>
    </location>
</feature>
<dbReference type="AlphaFoldDB" id="A0A1M2VP98"/>
<feature type="compositionally biased region" description="Basic and acidic residues" evidence="1">
    <location>
        <begin position="60"/>
        <end position="80"/>
    </location>
</feature>
<evidence type="ECO:0000256" key="1">
    <source>
        <dbReference type="SAM" id="MobiDB-lite"/>
    </source>
</evidence>
<accession>A0A1M2VP98</accession>
<gene>
    <name evidence="2" type="ORF">TRAPUB_14088</name>
</gene>
<name>A0A1M2VP98_TRAPU</name>
<dbReference type="OMA" id="FQTVGRP"/>